<dbReference type="STRING" id="28091.SAMEA3174300_00288"/>
<evidence type="ECO:0000313" key="2">
    <source>
        <dbReference type="EMBL" id="VEJ51826.1"/>
    </source>
</evidence>
<dbReference type="AlphaFoldDB" id="A0A3S5F9V1"/>
<keyword evidence="3" id="KW-1185">Reference proteome</keyword>
<dbReference type="SUPFAM" id="SSF48452">
    <property type="entry name" value="TPR-like"/>
    <property type="match status" value="1"/>
</dbReference>
<dbReference type="InterPro" id="IPR019734">
    <property type="entry name" value="TPR_rpt"/>
</dbReference>
<dbReference type="PANTHER" id="PTHR12558">
    <property type="entry name" value="CELL DIVISION CYCLE 16,23,27"/>
    <property type="match status" value="1"/>
</dbReference>
<dbReference type="PANTHER" id="PTHR12558:SF13">
    <property type="entry name" value="CELL DIVISION CYCLE PROTEIN 27 HOMOLOG"/>
    <property type="match status" value="1"/>
</dbReference>
<organism evidence="2 3">
    <name type="scientific">Neisseria weaveri</name>
    <dbReference type="NCBI Taxonomy" id="28091"/>
    <lineage>
        <taxon>Bacteria</taxon>
        <taxon>Pseudomonadati</taxon>
        <taxon>Pseudomonadota</taxon>
        <taxon>Betaproteobacteria</taxon>
        <taxon>Neisseriales</taxon>
        <taxon>Neisseriaceae</taxon>
        <taxon>Neisseria</taxon>
    </lineage>
</organism>
<name>A0A3S5F9V1_9NEIS</name>
<protein>
    <submittedName>
        <fullName evidence="2">Tetratricopeptide repeat protein</fullName>
    </submittedName>
</protein>
<dbReference type="InterPro" id="IPR011990">
    <property type="entry name" value="TPR-like_helical_dom_sf"/>
</dbReference>
<dbReference type="Pfam" id="PF13181">
    <property type="entry name" value="TPR_8"/>
    <property type="match status" value="1"/>
</dbReference>
<dbReference type="EMBL" id="LR134533">
    <property type="protein sequence ID" value="VEJ51826.1"/>
    <property type="molecule type" value="Genomic_DNA"/>
</dbReference>
<keyword evidence="1" id="KW-0732">Signal</keyword>
<dbReference type="Gene3D" id="1.25.40.10">
    <property type="entry name" value="Tetratricopeptide repeat domain"/>
    <property type="match status" value="3"/>
</dbReference>
<dbReference type="RefSeq" id="WP_004283710.1">
    <property type="nucleotide sequence ID" value="NZ_CAUJRG010000005.1"/>
</dbReference>
<feature type="chain" id="PRO_5018530086" evidence="1">
    <location>
        <begin position="27"/>
        <end position="614"/>
    </location>
</feature>
<proteinExistence type="predicted"/>
<evidence type="ECO:0000313" key="3">
    <source>
        <dbReference type="Proteomes" id="UP000272771"/>
    </source>
</evidence>
<feature type="signal peptide" evidence="1">
    <location>
        <begin position="1"/>
        <end position="26"/>
    </location>
</feature>
<evidence type="ECO:0000256" key="1">
    <source>
        <dbReference type="SAM" id="SignalP"/>
    </source>
</evidence>
<reference evidence="2 3" key="1">
    <citation type="submission" date="2018-12" db="EMBL/GenBank/DDBJ databases">
        <authorList>
            <consortium name="Pathogen Informatics"/>
        </authorList>
    </citation>
    <scope>NUCLEOTIDE SEQUENCE [LARGE SCALE GENOMIC DNA]</scope>
    <source>
        <strain evidence="2 3">NCTC12742</strain>
    </source>
</reference>
<sequence length="614" mass="68651">MFFGFQTRVRPIIAALMLGCAGLAFGANENDPAAQKTKTERTDKFIQNTMRAHEQRLAVQSRAGHFLALLGSEIALQKGDAGTALGTYMMLLHQTKDPEVAERAMEMAVSIHAYEQAEQIFQMWQKIEPVPGKAQRRMAWARSLVKGDTDWTAEQLNDVLDNVTEEQVRRIFLLLAQMSIQQSDLAGKAVDAVHQAAQRYPELPEAAIADVVFSARSGREEAAVSALQKLSKLDNEMLPPTTATLRILAQRTPKILERFFTDADTDGLSPVWQEMEVAVLMQKGDLEVAYQRLQALLEQNPNPNLYIQMAFFAIEKKEPVAVINQYLEKALKNATQEQRSRAAFIGAMRNAEAGEFTKAKQWADRIVSPDFVFDKAVLSASIAAQQENWKLALSEARRALKLPEQQGQFFNSDDLQGIYLIVLANTTAKPEQAVAELTAIASKARKQGRIEHWASAMYQRGLLYVEKLNQPEKAVADFRAYLEVNPDAVEGLNALGYTMLSLKKYDIEEAFKLIESAYRINPESAAINDSLGWVYYLKGDAASALPYLQYAFQEYPDAEVAAHLGEVLWSLGEKQKAQAVFADSRIKGDKRIIMQTRKRLGIAVFPQKKAVKTK</sequence>
<accession>A0A3S5F9V1</accession>
<dbReference type="Proteomes" id="UP000272771">
    <property type="component" value="Chromosome"/>
</dbReference>
<gene>
    <name evidence="2" type="ORF">NCTC12742_01731</name>
</gene>